<reference evidence="1 2" key="1">
    <citation type="submission" date="2015-07" db="EMBL/GenBank/DDBJ databases">
        <title>Comparative genomics of the Sigatoka disease complex on banana suggests a link between parallel evolutionary changes in Pseudocercospora fijiensis and Pseudocercospora eumusae and increased virulence on the banana host.</title>
        <authorList>
            <person name="Chang T.-C."/>
            <person name="Salvucci A."/>
            <person name="Crous P.W."/>
            <person name="Stergiopoulos I."/>
        </authorList>
    </citation>
    <scope>NUCLEOTIDE SEQUENCE [LARGE SCALE GENOMIC DNA]</scope>
    <source>
        <strain evidence="1 2">CBS 116634</strain>
    </source>
</reference>
<evidence type="ECO:0000313" key="2">
    <source>
        <dbReference type="Proteomes" id="UP000073492"/>
    </source>
</evidence>
<gene>
    <name evidence="1" type="ORF">AC579_4826</name>
</gene>
<comment type="caution">
    <text evidence="1">The sequence shown here is derived from an EMBL/GenBank/DDBJ whole genome shotgun (WGS) entry which is preliminary data.</text>
</comment>
<evidence type="ECO:0000313" key="1">
    <source>
        <dbReference type="EMBL" id="KXT14460.1"/>
    </source>
</evidence>
<dbReference type="Proteomes" id="UP000073492">
    <property type="component" value="Unassembled WGS sequence"/>
</dbReference>
<accession>A0A139IIC0</accession>
<name>A0A139IIC0_9PEZI</name>
<organism evidence="1 2">
    <name type="scientific">Pseudocercospora musae</name>
    <dbReference type="NCBI Taxonomy" id="113226"/>
    <lineage>
        <taxon>Eukaryota</taxon>
        <taxon>Fungi</taxon>
        <taxon>Dikarya</taxon>
        <taxon>Ascomycota</taxon>
        <taxon>Pezizomycotina</taxon>
        <taxon>Dothideomycetes</taxon>
        <taxon>Dothideomycetidae</taxon>
        <taxon>Mycosphaerellales</taxon>
        <taxon>Mycosphaerellaceae</taxon>
        <taxon>Pseudocercospora</taxon>
    </lineage>
</organism>
<proteinExistence type="predicted"/>
<dbReference type="AlphaFoldDB" id="A0A139IIC0"/>
<dbReference type="EMBL" id="LFZO01000082">
    <property type="protein sequence ID" value="KXT14460.1"/>
    <property type="molecule type" value="Genomic_DNA"/>
</dbReference>
<keyword evidence="2" id="KW-1185">Reference proteome</keyword>
<protein>
    <submittedName>
        <fullName evidence="1">Uncharacterized protein</fullName>
    </submittedName>
</protein>
<sequence>MIADSPTVGLKYGCDTASCRIPKNSAISFYGPVPNTPYQLHTFVLTMHMPLHHDHNLRFAQAEQIASLIAAQPDHLKRHGTPTVDNTQYPIVSLSQREYDPLRSGP</sequence>